<sequence>MMFDLAGILVPIGFFATVFLLVRIIFDFILKNRLINSGQIGAESLKLLNHVSDSKLASLKWGLLLFFSGAGLIVLDFIPEATLRNSPLPFGVELVFIAVGFLLYYVIIRNQKSNTKI</sequence>
<evidence type="ECO:0000313" key="2">
    <source>
        <dbReference type="EMBL" id="GAA4800899.1"/>
    </source>
</evidence>
<reference evidence="3" key="1">
    <citation type="journal article" date="2019" name="Int. J. Syst. Evol. Microbiol.">
        <title>The Global Catalogue of Microorganisms (GCM) 10K type strain sequencing project: providing services to taxonomists for standard genome sequencing and annotation.</title>
        <authorList>
            <consortium name="The Broad Institute Genomics Platform"/>
            <consortium name="The Broad Institute Genome Sequencing Center for Infectious Disease"/>
            <person name="Wu L."/>
            <person name="Ma J."/>
        </authorList>
    </citation>
    <scope>NUCLEOTIDE SEQUENCE [LARGE SCALE GENOMIC DNA]</scope>
    <source>
        <strain evidence="3">JCM 18200</strain>
    </source>
</reference>
<keyword evidence="3" id="KW-1185">Reference proteome</keyword>
<keyword evidence="1" id="KW-1133">Transmembrane helix</keyword>
<name>A0ABP9BV36_9SPHI</name>
<dbReference type="RefSeq" id="WP_345233117.1">
    <property type="nucleotide sequence ID" value="NZ_BAABIQ010000041.1"/>
</dbReference>
<keyword evidence="1" id="KW-0472">Membrane</keyword>
<evidence type="ECO:0000256" key="1">
    <source>
        <dbReference type="SAM" id="Phobius"/>
    </source>
</evidence>
<feature type="transmembrane region" description="Helical" evidence="1">
    <location>
        <begin position="6"/>
        <end position="26"/>
    </location>
</feature>
<proteinExistence type="predicted"/>
<gene>
    <name evidence="2" type="ORF">GCM10023231_32100</name>
</gene>
<accession>A0ABP9BV36</accession>
<protein>
    <recommendedName>
        <fullName evidence="4">DUF3784 domain-containing protein</fullName>
    </recommendedName>
</protein>
<organism evidence="2 3">
    <name type="scientific">Olivibacter ginsenosidimutans</name>
    <dbReference type="NCBI Taxonomy" id="1176537"/>
    <lineage>
        <taxon>Bacteria</taxon>
        <taxon>Pseudomonadati</taxon>
        <taxon>Bacteroidota</taxon>
        <taxon>Sphingobacteriia</taxon>
        <taxon>Sphingobacteriales</taxon>
        <taxon>Sphingobacteriaceae</taxon>
        <taxon>Olivibacter</taxon>
    </lineage>
</organism>
<feature type="transmembrane region" description="Helical" evidence="1">
    <location>
        <begin position="90"/>
        <end position="108"/>
    </location>
</feature>
<dbReference type="Proteomes" id="UP001501411">
    <property type="component" value="Unassembled WGS sequence"/>
</dbReference>
<dbReference type="EMBL" id="BAABIQ010000041">
    <property type="protein sequence ID" value="GAA4800899.1"/>
    <property type="molecule type" value="Genomic_DNA"/>
</dbReference>
<evidence type="ECO:0008006" key="4">
    <source>
        <dbReference type="Google" id="ProtNLM"/>
    </source>
</evidence>
<keyword evidence="1" id="KW-0812">Transmembrane</keyword>
<comment type="caution">
    <text evidence="2">The sequence shown here is derived from an EMBL/GenBank/DDBJ whole genome shotgun (WGS) entry which is preliminary data.</text>
</comment>
<evidence type="ECO:0000313" key="3">
    <source>
        <dbReference type="Proteomes" id="UP001501411"/>
    </source>
</evidence>
<feature type="transmembrane region" description="Helical" evidence="1">
    <location>
        <begin position="61"/>
        <end position="78"/>
    </location>
</feature>